<dbReference type="Proteomes" id="UP001229421">
    <property type="component" value="Unassembled WGS sequence"/>
</dbReference>
<protein>
    <submittedName>
        <fullName evidence="2">Uncharacterized protein</fullName>
    </submittedName>
</protein>
<keyword evidence="1" id="KW-0812">Transmembrane</keyword>
<dbReference type="EMBL" id="JAUHHV010000011">
    <property type="protein sequence ID" value="KAK1408015.1"/>
    <property type="molecule type" value="Genomic_DNA"/>
</dbReference>
<accession>A0AAD8NAC5</accession>
<keyword evidence="3" id="KW-1185">Reference proteome</keyword>
<reference evidence="2" key="1">
    <citation type="journal article" date="2023" name="bioRxiv">
        <title>Improved chromosome-level genome assembly for marigold (Tagetes erecta).</title>
        <authorList>
            <person name="Jiang F."/>
            <person name="Yuan L."/>
            <person name="Wang S."/>
            <person name="Wang H."/>
            <person name="Xu D."/>
            <person name="Wang A."/>
            <person name="Fan W."/>
        </authorList>
    </citation>
    <scope>NUCLEOTIDE SEQUENCE</scope>
    <source>
        <strain evidence="2">WSJ</strain>
        <tissue evidence="2">Leaf</tissue>
    </source>
</reference>
<sequence>MNITIRTHNTAFKTPFHHPAKTLQNTNNKIKIIIHHISPLSLCLSFSFSLSKIKFFFLLLVLQLTGNEEWW</sequence>
<keyword evidence="1" id="KW-0472">Membrane</keyword>
<keyword evidence="1" id="KW-1133">Transmembrane helix</keyword>
<feature type="transmembrane region" description="Helical" evidence="1">
    <location>
        <begin position="39"/>
        <end position="62"/>
    </location>
</feature>
<evidence type="ECO:0000313" key="3">
    <source>
        <dbReference type="Proteomes" id="UP001229421"/>
    </source>
</evidence>
<gene>
    <name evidence="2" type="ORF">QVD17_39645</name>
</gene>
<organism evidence="2 3">
    <name type="scientific">Tagetes erecta</name>
    <name type="common">African marigold</name>
    <dbReference type="NCBI Taxonomy" id="13708"/>
    <lineage>
        <taxon>Eukaryota</taxon>
        <taxon>Viridiplantae</taxon>
        <taxon>Streptophyta</taxon>
        <taxon>Embryophyta</taxon>
        <taxon>Tracheophyta</taxon>
        <taxon>Spermatophyta</taxon>
        <taxon>Magnoliopsida</taxon>
        <taxon>eudicotyledons</taxon>
        <taxon>Gunneridae</taxon>
        <taxon>Pentapetalae</taxon>
        <taxon>asterids</taxon>
        <taxon>campanulids</taxon>
        <taxon>Asterales</taxon>
        <taxon>Asteraceae</taxon>
        <taxon>Asteroideae</taxon>
        <taxon>Heliantheae alliance</taxon>
        <taxon>Tageteae</taxon>
        <taxon>Tagetes</taxon>
    </lineage>
</organism>
<evidence type="ECO:0000313" key="2">
    <source>
        <dbReference type="EMBL" id="KAK1408015.1"/>
    </source>
</evidence>
<proteinExistence type="predicted"/>
<evidence type="ECO:0000256" key="1">
    <source>
        <dbReference type="SAM" id="Phobius"/>
    </source>
</evidence>
<comment type="caution">
    <text evidence="2">The sequence shown here is derived from an EMBL/GenBank/DDBJ whole genome shotgun (WGS) entry which is preliminary data.</text>
</comment>
<name>A0AAD8NAC5_TARER</name>
<dbReference type="AlphaFoldDB" id="A0AAD8NAC5"/>